<dbReference type="Gene3D" id="3.40.50.1110">
    <property type="entry name" value="SGNH hydrolase"/>
    <property type="match status" value="1"/>
</dbReference>
<reference evidence="2" key="1">
    <citation type="submission" date="2020-06" db="EMBL/GenBank/DDBJ databases">
        <title>WGS assembly of Ceratodon purpureus strain R40.</title>
        <authorList>
            <person name="Carey S.B."/>
            <person name="Jenkins J."/>
            <person name="Shu S."/>
            <person name="Lovell J.T."/>
            <person name="Sreedasyam A."/>
            <person name="Maumus F."/>
            <person name="Tiley G.P."/>
            <person name="Fernandez-Pozo N."/>
            <person name="Barry K."/>
            <person name="Chen C."/>
            <person name="Wang M."/>
            <person name="Lipzen A."/>
            <person name="Daum C."/>
            <person name="Saski C.A."/>
            <person name="Payton A.C."/>
            <person name="Mcbreen J.C."/>
            <person name="Conrad R.E."/>
            <person name="Kollar L.M."/>
            <person name="Olsson S."/>
            <person name="Huttunen S."/>
            <person name="Landis J.B."/>
            <person name="Wickett N.J."/>
            <person name="Johnson M.G."/>
            <person name="Rensing S.A."/>
            <person name="Grimwood J."/>
            <person name="Schmutz J."/>
            <person name="Mcdaniel S.F."/>
        </authorList>
    </citation>
    <scope>NUCLEOTIDE SEQUENCE</scope>
    <source>
        <strain evidence="2">R40</strain>
    </source>
</reference>
<keyword evidence="3" id="KW-1185">Reference proteome</keyword>
<protein>
    <submittedName>
        <fullName evidence="2">Uncharacterized protein</fullName>
    </submittedName>
</protein>
<dbReference type="Pfam" id="PF00657">
    <property type="entry name" value="Lipase_GDSL"/>
    <property type="match status" value="1"/>
</dbReference>
<dbReference type="SUPFAM" id="SSF52266">
    <property type="entry name" value="SGNH hydrolase"/>
    <property type="match status" value="1"/>
</dbReference>
<comment type="similarity">
    <text evidence="1">Belongs to the 'GDSL' lipolytic enzyme family.</text>
</comment>
<evidence type="ECO:0000313" key="3">
    <source>
        <dbReference type="Proteomes" id="UP000822688"/>
    </source>
</evidence>
<accession>A0A8T0J9E4</accession>
<dbReference type="GO" id="GO:0006629">
    <property type="term" value="P:lipid metabolic process"/>
    <property type="evidence" value="ECO:0007669"/>
    <property type="project" value="InterPro"/>
</dbReference>
<dbReference type="InterPro" id="IPR008265">
    <property type="entry name" value="Lipase_GDSL_AS"/>
</dbReference>
<dbReference type="PANTHER" id="PTHR22835">
    <property type="entry name" value="ZINC FINGER FYVE DOMAIN CONTAINING PROTEIN"/>
    <property type="match status" value="1"/>
</dbReference>
<sequence length="410" mass="45062">MDVSSREMIMEHRTEVERFLMTVSRMIFTWFFLGCVVGAAAERPFTCPNSAVFVFGDSLTDTGNIASLGLDILRYPYGMSYTIPGSINPSRFSDGRLIIDFFAQAFGFPFIEPVTAKLIAGRRSGYERGANFAYGGATAAINLLASPFNLPLEVLEFLSFRTTSTIPHADPSYFGRALYVMSEIGANDFIHAYSKGLTPSQATKLTVPRAIKAVRLAMETLYASGSRSFLFFNAPPAGCTPYILTLYGRNDSPVDRSGCMIEYNEVVKVYNAQLKAMVTEFRTLWSDVSILFFDSYSATKAIFSDLEAYGFQKEKALVACCGYGGQHNFNPSVGCGKSGEVVDPVTNVSTFVNISSACANPSQYLIWDGLHPTQALNRQLARFFLNGRFVEGPAQSSNLSLQCNLNLSNF</sequence>
<comment type="caution">
    <text evidence="2">The sequence shown here is derived from an EMBL/GenBank/DDBJ whole genome shotgun (WGS) entry which is preliminary data.</text>
</comment>
<dbReference type="PROSITE" id="PS01098">
    <property type="entry name" value="LIPASE_GDSL_SER"/>
    <property type="match status" value="1"/>
</dbReference>
<name>A0A8T0J9E4_CERPU</name>
<evidence type="ECO:0000256" key="1">
    <source>
        <dbReference type="ARBA" id="ARBA00008668"/>
    </source>
</evidence>
<dbReference type="InterPro" id="IPR001087">
    <property type="entry name" value="GDSL"/>
</dbReference>
<dbReference type="PANTHER" id="PTHR22835:SF659">
    <property type="entry name" value="GDSL LIPASE_ACYLHYDROLASE, PUTATIVE (AFU_ORTHOLOGUE AFUA_2G00510)-RELATED"/>
    <property type="match status" value="1"/>
</dbReference>
<dbReference type="InterPro" id="IPR036514">
    <property type="entry name" value="SGNH_hydro_sf"/>
</dbReference>
<gene>
    <name evidence="2" type="ORF">KC19_1G199900</name>
</gene>
<dbReference type="EMBL" id="CM026421">
    <property type="protein sequence ID" value="KAG0591762.1"/>
    <property type="molecule type" value="Genomic_DNA"/>
</dbReference>
<organism evidence="2 3">
    <name type="scientific">Ceratodon purpureus</name>
    <name type="common">Fire moss</name>
    <name type="synonym">Dicranum purpureum</name>
    <dbReference type="NCBI Taxonomy" id="3225"/>
    <lineage>
        <taxon>Eukaryota</taxon>
        <taxon>Viridiplantae</taxon>
        <taxon>Streptophyta</taxon>
        <taxon>Embryophyta</taxon>
        <taxon>Bryophyta</taxon>
        <taxon>Bryophytina</taxon>
        <taxon>Bryopsida</taxon>
        <taxon>Dicranidae</taxon>
        <taxon>Pseudoditrichales</taxon>
        <taxon>Ditrichaceae</taxon>
        <taxon>Ceratodon</taxon>
    </lineage>
</organism>
<dbReference type="Proteomes" id="UP000822688">
    <property type="component" value="Chromosome 1"/>
</dbReference>
<dbReference type="GO" id="GO:0016298">
    <property type="term" value="F:lipase activity"/>
    <property type="evidence" value="ECO:0007669"/>
    <property type="project" value="InterPro"/>
</dbReference>
<proteinExistence type="inferred from homology"/>
<evidence type="ECO:0000313" key="2">
    <source>
        <dbReference type="EMBL" id="KAG0591762.1"/>
    </source>
</evidence>
<dbReference type="AlphaFoldDB" id="A0A8T0J9E4"/>